<dbReference type="InterPro" id="IPR004143">
    <property type="entry name" value="BPL_LPL_catalytic"/>
</dbReference>
<dbReference type="PANTHER" id="PTHR43679">
    <property type="entry name" value="OCTANOYLTRANSFERASE LIPM-RELATED"/>
    <property type="match status" value="1"/>
</dbReference>
<protein>
    <recommendedName>
        <fullName evidence="1">BPL/LPL catalytic domain-containing protein</fullName>
    </recommendedName>
</protein>
<dbReference type="Gene3D" id="3.30.930.10">
    <property type="entry name" value="Bira Bifunctional Protein, Domain 2"/>
    <property type="match status" value="1"/>
</dbReference>
<organism evidence="2 3">
    <name type="scientific">Eiseniibacteriota bacterium</name>
    <dbReference type="NCBI Taxonomy" id="2212470"/>
    <lineage>
        <taxon>Bacteria</taxon>
        <taxon>Candidatus Eiseniibacteriota</taxon>
    </lineage>
</organism>
<dbReference type="PANTHER" id="PTHR43679:SF2">
    <property type="entry name" value="OCTANOYL-[GCVH]:PROTEIN N-OCTANOYLTRANSFERASE"/>
    <property type="match status" value="1"/>
</dbReference>
<dbReference type="AlphaFoldDB" id="A0A538SPA2"/>
<dbReference type="SUPFAM" id="SSF55681">
    <property type="entry name" value="Class II aaRS and biotin synthetases"/>
    <property type="match status" value="1"/>
</dbReference>
<comment type="caution">
    <text evidence="2">The sequence shown here is derived from an EMBL/GenBank/DDBJ whole genome shotgun (WGS) entry which is preliminary data.</text>
</comment>
<sequence>MAVDAALLRWVSLGHARLVFRTYGWDRPTLSLGRSEPFPAGWDERALTREGIAVTRRPTGGNAVLHWEEVTFAVGASIPGPWRLTPRGFANATAEALAEALRGCGVEATRVESSGPRVGAPKLGEAPCFARSESGEVGAAGYKVAGLASRFSRTGALCHASVPLSARHREVVSFRAGGADSAASLATHARSIGELLGIPPNRPGTMDRLAVELSDRLAEAVGARFDVPLVEASFEMLGLEEEPLPSTSPAGAM</sequence>
<dbReference type="Proteomes" id="UP000319829">
    <property type="component" value="Unassembled WGS sequence"/>
</dbReference>
<evidence type="ECO:0000313" key="3">
    <source>
        <dbReference type="Proteomes" id="UP000319829"/>
    </source>
</evidence>
<dbReference type="EMBL" id="VBOU01000089">
    <property type="protein sequence ID" value="TMQ53198.1"/>
    <property type="molecule type" value="Genomic_DNA"/>
</dbReference>
<gene>
    <name evidence="2" type="ORF">E6K74_10220</name>
</gene>
<evidence type="ECO:0000313" key="2">
    <source>
        <dbReference type="EMBL" id="TMQ53198.1"/>
    </source>
</evidence>
<dbReference type="Pfam" id="PF21948">
    <property type="entry name" value="LplA-B_cat"/>
    <property type="match status" value="1"/>
</dbReference>
<evidence type="ECO:0000259" key="1">
    <source>
        <dbReference type="PROSITE" id="PS51733"/>
    </source>
</evidence>
<proteinExistence type="predicted"/>
<name>A0A538SPA2_UNCEI</name>
<reference evidence="2 3" key="1">
    <citation type="journal article" date="2019" name="Nat. Microbiol.">
        <title>Mediterranean grassland soil C-N compound turnover is dependent on rainfall and depth, and is mediated by genomically divergent microorganisms.</title>
        <authorList>
            <person name="Diamond S."/>
            <person name="Andeer P.F."/>
            <person name="Li Z."/>
            <person name="Crits-Christoph A."/>
            <person name="Burstein D."/>
            <person name="Anantharaman K."/>
            <person name="Lane K.R."/>
            <person name="Thomas B.C."/>
            <person name="Pan C."/>
            <person name="Northen T.R."/>
            <person name="Banfield J.F."/>
        </authorList>
    </citation>
    <scope>NUCLEOTIDE SEQUENCE [LARGE SCALE GENOMIC DNA]</scope>
    <source>
        <strain evidence="2">WS_4</strain>
    </source>
</reference>
<dbReference type="PROSITE" id="PS51733">
    <property type="entry name" value="BPL_LPL_CATALYTIC"/>
    <property type="match status" value="1"/>
</dbReference>
<feature type="domain" description="BPL/LPL catalytic" evidence="1">
    <location>
        <begin position="14"/>
        <end position="221"/>
    </location>
</feature>
<dbReference type="InterPro" id="IPR050664">
    <property type="entry name" value="Octanoyltrans_LipM/LipL"/>
</dbReference>
<dbReference type="InterPro" id="IPR045864">
    <property type="entry name" value="aa-tRNA-synth_II/BPL/LPL"/>
</dbReference>
<accession>A0A538SPA2</accession>